<keyword evidence="2" id="KW-1185">Reference proteome</keyword>
<organism evidence="1 2">
    <name type="scientific">Artomyces pyxidatus</name>
    <dbReference type="NCBI Taxonomy" id="48021"/>
    <lineage>
        <taxon>Eukaryota</taxon>
        <taxon>Fungi</taxon>
        <taxon>Dikarya</taxon>
        <taxon>Basidiomycota</taxon>
        <taxon>Agaricomycotina</taxon>
        <taxon>Agaricomycetes</taxon>
        <taxon>Russulales</taxon>
        <taxon>Auriscalpiaceae</taxon>
        <taxon>Artomyces</taxon>
    </lineage>
</organism>
<gene>
    <name evidence="1" type="ORF">BV25DRAFT_1991157</name>
</gene>
<protein>
    <submittedName>
        <fullName evidence="1">Elongation factor 1-gamma</fullName>
    </submittedName>
</protein>
<accession>A0ACB8T3A1</accession>
<sequence length="402" mass="44252">MSIGTVVTPSESVGKRIRAFAAFAGLSVDVKEGSASTTTLETTDGFSVSEAGAIGNYIASLAPNSTLVGSDPKQTALVYQWSIFADAHIASYNGLILQLVKGAITPYNKPIHTTFHEHLVASLKTLDAHLATRTFLATERISLADISVASELQSAFSTTIDASVRATIPHVLRHFETIVNQPQLKSIFGATVFAEKAIQYVPPAKEKKAEAPKPKAEKPKAEKKPKPAEDDDEDDKPFEEPKAKNPLDDLPKSTFNLEDWKRAYSNKDTRGPGGALEWLYEHFDKEGFSAWRVDFKYNEELTQVFMSSNQIGGFFNRLEASRKYLFGSMGVLGEANNSIISGALIGRGQDVKAVVDCAPDWESYTYEKLDLDNPEQKKFFEAALAWDLEIDGKKWADGKNFK</sequence>
<proteinExistence type="predicted"/>
<comment type="caution">
    <text evidence="1">The sequence shown here is derived from an EMBL/GenBank/DDBJ whole genome shotgun (WGS) entry which is preliminary data.</text>
</comment>
<dbReference type="EMBL" id="MU277205">
    <property type="protein sequence ID" value="KAI0062972.1"/>
    <property type="molecule type" value="Genomic_DNA"/>
</dbReference>
<keyword evidence="1" id="KW-0251">Elongation factor</keyword>
<evidence type="ECO:0000313" key="2">
    <source>
        <dbReference type="Proteomes" id="UP000814140"/>
    </source>
</evidence>
<reference evidence="1" key="1">
    <citation type="submission" date="2021-03" db="EMBL/GenBank/DDBJ databases">
        <authorList>
            <consortium name="DOE Joint Genome Institute"/>
            <person name="Ahrendt S."/>
            <person name="Looney B.P."/>
            <person name="Miyauchi S."/>
            <person name="Morin E."/>
            <person name="Drula E."/>
            <person name="Courty P.E."/>
            <person name="Chicoki N."/>
            <person name="Fauchery L."/>
            <person name="Kohler A."/>
            <person name="Kuo A."/>
            <person name="Labutti K."/>
            <person name="Pangilinan J."/>
            <person name="Lipzen A."/>
            <person name="Riley R."/>
            <person name="Andreopoulos W."/>
            <person name="He G."/>
            <person name="Johnson J."/>
            <person name="Barry K.W."/>
            <person name="Grigoriev I.V."/>
            <person name="Nagy L."/>
            <person name="Hibbett D."/>
            <person name="Henrissat B."/>
            <person name="Matheny P.B."/>
            <person name="Labbe J."/>
            <person name="Martin F."/>
        </authorList>
    </citation>
    <scope>NUCLEOTIDE SEQUENCE</scope>
    <source>
        <strain evidence="1">HHB10654</strain>
    </source>
</reference>
<evidence type="ECO:0000313" key="1">
    <source>
        <dbReference type="EMBL" id="KAI0062972.1"/>
    </source>
</evidence>
<name>A0ACB8T3A1_9AGAM</name>
<dbReference type="Proteomes" id="UP000814140">
    <property type="component" value="Unassembled WGS sequence"/>
</dbReference>
<reference evidence="1" key="2">
    <citation type="journal article" date="2022" name="New Phytol.">
        <title>Evolutionary transition to the ectomycorrhizal habit in the genomes of a hyperdiverse lineage of mushroom-forming fungi.</title>
        <authorList>
            <person name="Looney B."/>
            <person name="Miyauchi S."/>
            <person name="Morin E."/>
            <person name="Drula E."/>
            <person name="Courty P.E."/>
            <person name="Kohler A."/>
            <person name="Kuo A."/>
            <person name="LaButti K."/>
            <person name="Pangilinan J."/>
            <person name="Lipzen A."/>
            <person name="Riley R."/>
            <person name="Andreopoulos W."/>
            <person name="He G."/>
            <person name="Johnson J."/>
            <person name="Nolan M."/>
            <person name="Tritt A."/>
            <person name="Barry K.W."/>
            <person name="Grigoriev I.V."/>
            <person name="Nagy L.G."/>
            <person name="Hibbett D."/>
            <person name="Henrissat B."/>
            <person name="Matheny P.B."/>
            <person name="Labbe J."/>
            <person name="Martin F.M."/>
        </authorList>
    </citation>
    <scope>NUCLEOTIDE SEQUENCE</scope>
    <source>
        <strain evidence="1">HHB10654</strain>
    </source>
</reference>
<keyword evidence="1" id="KW-0648">Protein biosynthesis</keyword>